<evidence type="ECO:0000313" key="4">
    <source>
        <dbReference type="EMBL" id="MDT7832735.1"/>
    </source>
</evidence>
<evidence type="ECO:0000259" key="3">
    <source>
        <dbReference type="Pfam" id="PF20041"/>
    </source>
</evidence>
<dbReference type="InterPro" id="IPR022385">
    <property type="entry name" value="Rhs_assc_core"/>
</dbReference>
<dbReference type="Pfam" id="PF20041">
    <property type="entry name" value="DUF6443"/>
    <property type="match status" value="1"/>
</dbReference>
<dbReference type="PANTHER" id="PTHR32305">
    <property type="match status" value="1"/>
</dbReference>
<name>A0ABU3LG79_9FLAO</name>
<accession>A0ABU3LG79</accession>
<protein>
    <submittedName>
        <fullName evidence="4">DUF6443 domain-containing protein</fullName>
    </submittedName>
</protein>
<feature type="domain" description="DUF6443" evidence="3">
    <location>
        <begin position="191"/>
        <end position="319"/>
    </location>
</feature>
<dbReference type="InterPro" id="IPR050708">
    <property type="entry name" value="T6SS_VgrG/RHS"/>
</dbReference>
<comment type="caution">
    <text evidence="4">The sequence shown here is derived from an EMBL/GenBank/DDBJ whole genome shotgun (WGS) entry which is preliminary data.</text>
</comment>
<keyword evidence="2" id="KW-0732">Signal</keyword>
<evidence type="ECO:0000256" key="2">
    <source>
        <dbReference type="SAM" id="SignalP"/>
    </source>
</evidence>
<dbReference type="InterPro" id="IPR045619">
    <property type="entry name" value="DUF6443"/>
</dbReference>
<dbReference type="EMBL" id="JAVTTO010000003">
    <property type="protein sequence ID" value="MDT7832735.1"/>
    <property type="molecule type" value="Genomic_DNA"/>
</dbReference>
<dbReference type="PANTHER" id="PTHR32305:SF15">
    <property type="entry name" value="PROTEIN RHSA-RELATED"/>
    <property type="match status" value="1"/>
</dbReference>
<feature type="signal peptide" evidence="2">
    <location>
        <begin position="1"/>
        <end position="24"/>
    </location>
</feature>
<dbReference type="Proteomes" id="UP001257277">
    <property type="component" value="Unassembled WGS sequence"/>
</dbReference>
<dbReference type="Gene3D" id="2.180.10.10">
    <property type="entry name" value="RHS repeat-associated core"/>
    <property type="match status" value="1"/>
</dbReference>
<evidence type="ECO:0000313" key="5">
    <source>
        <dbReference type="Proteomes" id="UP001257277"/>
    </source>
</evidence>
<reference evidence="4 5" key="1">
    <citation type="submission" date="2023-09" db="EMBL/GenBank/DDBJ databases">
        <title>Novel taxa isolated from Blanes Bay.</title>
        <authorList>
            <person name="Rey-Velasco X."/>
            <person name="Lucena T."/>
        </authorList>
    </citation>
    <scope>NUCLEOTIDE SEQUENCE [LARGE SCALE GENOMIC DNA]</scope>
    <source>
        <strain evidence="4 5">S356</strain>
    </source>
</reference>
<sequence length="1330" mass="146280">MKKLYNIKKVVLAICILSTALIFAKEGRSVIENKTTTTAATLYQTTPPVPTIHSQTCTSVTIQNSGTIPPGEMWYWQGTLKKGTSTAYPATSTYTVTASGFYYIRPKNLITNTWGVGSAILVTVGSAGAPTWYADTDGDGLGDPASSLVQCTQPSGYVSNSDDQCPTQSGNGSSTGCPSTQSLSDYNYVYTITAQKATTNIENTLQNDRDNVSESVTYFDGLGRPLQSIGIRQSPNKKDIVTHMQYDEYGRQTKEYLPYASTDNDGYYKTATLAATEAFYNTVKYQNTTNPYSEKVLENSALGRVFEQTAPGNAWVKGAAISGKEYSDGHSIRFEYDVNHATEVRKYTVSLSFANNTYTPTLGGGTGHYPLGVLSKTITKDENWVVADGVNHTTEEFKNKSGQVILKRTYNNSQSHDTYYIYDDYGNLTYVLPPKAEGSIGIPTSTVLSELCYQYKYDHRNRLVEKKIPGKGWEYIVYDKLDRPVMTQDAIQAGNNEWLFTKYDVLGRVVYTGIYDHGSSSTRVAMQSTFSSQNDAVFDQYETKVSSGTGYDSTYYTNNNFPTSNLEVLTVNYYDNYTFNLAGGTVPTPVYTVTPTTNTVGLATGSKVKVLGTSNWITSVTYYDDKGQPIYAYSKNDFLGTTDIVQSKIHFTGRVEETTSTHVNINDTGNGTHTLIDAFTYDHTGRLLTQTNNINGAATSEVVVSNLYDELGQLESKGVGGKTTGSRLQTVDYTYNIRGWLTNINNDTNNDNDLFNFNLRYNDPTSGTALFNGNISQTRWKTANDNKERFYTYSYDALNRITEANYDAIDNTETNWFRVFDISYDKNGNLNLLKRHKKGGANQSVAMDYLAYTYDNGNQLEKVEELIDGAGSFEDGSNSGDDYSYDVNGNMKKDENKGILNINYNHLNLPTLVDFGNNKYIQYTYDAAGTKIRKRVRDGSFTNTQYAGNFIYENNKLQFFNTAEGYVKHTNASGYEYVYQYKDHLGNIRISYTDTNQNNPSATSLEIIEESNYYPFGLKHQGYNSVISSNGNSTAQRWKFGGKEYNEELGLDWYDISARNYDAALGRWMNVDPLAEKMRRHSPYNYAFNNPIFFLDPDGMAPCSGGDCPPEIVYEGKGVAVGENVVNQLDEVVIKASSTFATDRSMFTETTEKGERFYGYKARAKAEGKYGRANVEVTMASGGYTAYAEKGKAELGVDVHGAQIKTDVRLGTKDNNVALAAKGTLWTANAGISGGAYIGNNGKAGLEVKADAGVAAVKGEVNPSFTIFGINVELTIGGSLGSAHIGGHAKVVGGKNGAFESGFGFNAGLGGGIKLGLKVSSEGYAVEKKL</sequence>
<proteinExistence type="predicted"/>
<gene>
    <name evidence="4" type="ORF">RQM59_10120</name>
</gene>
<dbReference type="NCBIfam" id="TIGR03696">
    <property type="entry name" value="Rhs_assc_core"/>
    <property type="match status" value="1"/>
</dbReference>
<dbReference type="RefSeq" id="WP_349241993.1">
    <property type="nucleotide sequence ID" value="NZ_JAVTTO010000003.1"/>
</dbReference>
<feature type="region of interest" description="Disordered" evidence="1">
    <location>
        <begin position="159"/>
        <end position="178"/>
    </location>
</feature>
<feature type="chain" id="PRO_5045096419" evidence="2">
    <location>
        <begin position="25"/>
        <end position="1330"/>
    </location>
</feature>
<organism evidence="4 5">
    <name type="scientific">Asprobacillus argus</name>
    <dbReference type="NCBI Taxonomy" id="3076534"/>
    <lineage>
        <taxon>Bacteria</taxon>
        <taxon>Pseudomonadati</taxon>
        <taxon>Bacteroidota</taxon>
        <taxon>Flavobacteriia</taxon>
        <taxon>Flavobacteriales</taxon>
        <taxon>Flavobacteriaceae</taxon>
        <taxon>Asprobacillus</taxon>
    </lineage>
</organism>
<keyword evidence="5" id="KW-1185">Reference proteome</keyword>
<evidence type="ECO:0000256" key="1">
    <source>
        <dbReference type="SAM" id="MobiDB-lite"/>
    </source>
</evidence>